<dbReference type="GO" id="GO:0008081">
    <property type="term" value="F:phosphoric diester hydrolase activity"/>
    <property type="evidence" value="ECO:0007669"/>
    <property type="project" value="InterPro"/>
</dbReference>
<dbReference type="PANTHER" id="PTHR46211:SF14">
    <property type="entry name" value="GLYCEROPHOSPHODIESTER PHOSPHODIESTERASE"/>
    <property type="match status" value="1"/>
</dbReference>
<dbReference type="PROSITE" id="PS51704">
    <property type="entry name" value="GP_PDE"/>
    <property type="match status" value="1"/>
</dbReference>
<dbReference type="SUPFAM" id="SSF51695">
    <property type="entry name" value="PLC-like phosphodiesterases"/>
    <property type="match status" value="1"/>
</dbReference>
<evidence type="ECO:0000259" key="1">
    <source>
        <dbReference type="PROSITE" id="PS51704"/>
    </source>
</evidence>
<organism evidence="2 3">
    <name type="scientific">Candidatus Pseudobacter hemicellulosilyticus</name>
    <dbReference type="NCBI Taxonomy" id="3121375"/>
    <lineage>
        <taxon>Bacteria</taxon>
        <taxon>Pseudomonadati</taxon>
        <taxon>Bacteroidota</taxon>
        <taxon>Chitinophagia</taxon>
        <taxon>Chitinophagales</taxon>
        <taxon>Chitinophagaceae</taxon>
        <taxon>Pseudobacter</taxon>
    </lineage>
</organism>
<dbReference type="InterPro" id="IPR030395">
    <property type="entry name" value="GP_PDE_dom"/>
</dbReference>
<protein>
    <submittedName>
        <fullName evidence="2">Glycerophosphodiester phosphodiesterase family protein</fullName>
    </submittedName>
</protein>
<proteinExistence type="predicted"/>
<dbReference type="PROSITE" id="PS51257">
    <property type="entry name" value="PROKAR_LIPOPROTEIN"/>
    <property type="match status" value="1"/>
</dbReference>
<sequence>MKKSKELIELLCIVLVVAACHAVKKTPEAMLPVFDKEGHRGCRGLMPENTIPAMLHALELGVTTLEMDAVITRDSQVILSHEPFFNHEITTKPDGSYVTEAEERQLNIFGMTYAETQRFDVGLKPHPRFPRQQRMAATKPLLGAVIEAVEAAVKAGKAQPVLYNIETKCQPATDNKYHPAPEAFIDLLMPVLVEKGITQRVIIQSFDFRTLKVLHSRYPQIHTAALIEADNKKDLAAQIEELGFTPTIFSPAYELVTPEMVEDCRARKVKLIPWTVNSKKEMDTLRAIGVDGIISDYPDLFN</sequence>
<reference evidence="2" key="1">
    <citation type="submission" date="2023-03" db="EMBL/GenBank/DDBJ databases">
        <title>Andean soil-derived lignocellulolytic bacterial consortium as a source of novel taxa and putative plastic-active enzymes.</title>
        <authorList>
            <person name="Diaz-Garcia L."/>
            <person name="Chuvochina M."/>
            <person name="Feuerriegel G."/>
            <person name="Bunk B."/>
            <person name="Sproer C."/>
            <person name="Streit W.R."/>
            <person name="Rodriguez L.M."/>
            <person name="Overmann J."/>
            <person name="Jimenez D.J."/>
        </authorList>
    </citation>
    <scope>NUCLEOTIDE SEQUENCE</scope>
    <source>
        <strain evidence="2">MAG 7</strain>
    </source>
</reference>
<dbReference type="Pfam" id="PF03009">
    <property type="entry name" value="GDPD"/>
    <property type="match status" value="1"/>
</dbReference>
<gene>
    <name evidence="2" type="ORF">P0Y53_22730</name>
</gene>
<dbReference type="PANTHER" id="PTHR46211">
    <property type="entry name" value="GLYCEROPHOSPHORYL DIESTER PHOSPHODIESTERASE"/>
    <property type="match status" value="1"/>
</dbReference>
<evidence type="ECO:0000313" key="2">
    <source>
        <dbReference type="EMBL" id="WEK35317.1"/>
    </source>
</evidence>
<accession>A0AAJ6BGI7</accession>
<feature type="domain" description="GP-PDE" evidence="1">
    <location>
        <begin position="34"/>
        <end position="302"/>
    </location>
</feature>
<dbReference type="InterPro" id="IPR017946">
    <property type="entry name" value="PLC-like_Pdiesterase_TIM-brl"/>
</dbReference>
<dbReference type="AlphaFoldDB" id="A0AAJ6BGI7"/>
<dbReference type="Gene3D" id="3.20.20.190">
    <property type="entry name" value="Phosphatidylinositol (PI) phosphodiesterase"/>
    <property type="match status" value="1"/>
</dbReference>
<dbReference type="EMBL" id="CP119311">
    <property type="protein sequence ID" value="WEK35317.1"/>
    <property type="molecule type" value="Genomic_DNA"/>
</dbReference>
<evidence type="ECO:0000313" key="3">
    <source>
        <dbReference type="Proteomes" id="UP001220610"/>
    </source>
</evidence>
<dbReference type="GO" id="GO:0006629">
    <property type="term" value="P:lipid metabolic process"/>
    <property type="evidence" value="ECO:0007669"/>
    <property type="project" value="InterPro"/>
</dbReference>
<name>A0AAJ6BGI7_9BACT</name>
<dbReference type="Proteomes" id="UP001220610">
    <property type="component" value="Chromosome"/>
</dbReference>